<evidence type="ECO:0000256" key="1">
    <source>
        <dbReference type="SAM" id="Coils"/>
    </source>
</evidence>
<evidence type="ECO:0000256" key="2">
    <source>
        <dbReference type="SAM" id="MobiDB-lite"/>
    </source>
</evidence>
<organismHost>
    <name type="scientific">Ornithodoros moubata</name>
    <name type="common">Soft tick</name>
    <name type="synonym">Argasid tick</name>
    <dbReference type="NCBI Taxonomy" id="6938"/>
</organismHost>
<sequence>MVEPREQFFQDLLSAVDKQMDTVKNDIIDVMKEKTSFLVSFENFMERYDTMEKNIQDLQNKYEEMANNLVAVMADTKIQLGAIIAQLEIIMVNGTPLPAKKTTMKDATSLPPPNPNNEQSVFTNGSPTSGKIGETVKKNPTNAMFFTRSEWASSEAFRQKFLTPEIQAILDEQFANKTGIERLHAEGLYMWRTQFSDEQKKIVKEMMKK</sequence>
<feature type="coiled-coil region" evidence="1">
    <location>
        <begin position="41"/>
        <end position="75"/>
    </location>
</feature>
<dbReference type="RefSeq" id="YP_009702782.1">
    <property type="nucleotide sequence ID" value="NC_044945.1"/>
</dbReference>
<dbReference type="Proteomes" id="UP000105860">
    <property type="component" value="Segment"/>
</dbReference>
<feature type="compositionally biased region" description="Polar residues" evidence="2">
    <location>
        <begin position="116"/>
        <end position="129"/>
    </location>
</feature>
<name>A0A0C5AYV9_ASF</name>
<evidence type="ECO:0000313" key="3">
    <source>
        <dbReference type="EMBL" id="AJL34062.1"/>
    </source>
</evidence>
<organismHost>
    <name type="scientific">Ornithodoros</name>
    <name type="common">relapsing fever ticks</name>
    <dbReference type="NCBI Taxonomy" id="6937"/>
</organismHost>
<evidence type="ECO:0000313" key="4">
    <source>
        <dbReference type="Proteomes" id="UP000105860"/>
    </source>
</evidence>
<organismHost>
    <name type="scientific">Phacochoerus africanus</name>
    <name type="common">Warthog</name>
    <dbReference type="NCBI Taxonomy" id="41426"/>
</organismHost>
<reference evidence="3 4" key="1">
    <citation type="journal article" date="2015" name="Virus Genes">
        <title>Comparative analysis of the complete genome sequences of Kenyan African swine fever virus isolates within p72 genotypes IX and X.</title>
        <authorList>
            <person name="Bishop R.P."/>
            <person name="Fleischauer C."/>
            <person name="de Villiers E.P."/>
            <person name="Okoth E.A."/>
            <person name="Arias M."/>
            <person name="Gallardo C."/>
            <person name="Upton C."/>
        </authorList>
    </citation>
    <scope>NUCLEOTIDE SEQUENCE [LARGE SCALE GENOMIC DNA]</scope>
    <source>
        <strain evidence="3">Ken05/Tk1</strain>
    </source>
</reference>
<gene>
    <name evidence="3" type="primary">BA71V-K205R</name>
</gene>
<organism evidence="3 4">
    <name type="scientific">African swine fever virus</name>
    <name type="common">ASFV</name>
    <dbReference type="NCBI Taxonomy" id="10497"/>
    <lineage>
        <taxon>Viruses</taxon>
        <taxon>Varidnaviria</taxon>
        <taxon>Bamfordvirae</taxon>
        <taxon>Nucleocytoviricota</taxon>
        <taxon>Pokkesviricetes</taxon>
        <taxon>Asfuvirales</taxon>
        <taxon>Asfarviridae</taxon>
        <taxon>Asfivirus</taxon>
        <taxon>Asfivirus haemorrhagiae</taxon>
    </lineage>
</organism>
<protein>
    <submittedName>
        <fullName evidence="3">BA71V-K205R</fullName>
    </submittedName>
</protein>
<proteinExistence type="predicted"/>
<dbReference type="EMBL" id="KM111294">
    <property type="protein sequence ID" value="AJL34062.1"/>
    <property type="molecule type" value="Genomic_DNA"/>
</dbReference>
<feature type="region of interest" description="Disordered" evidence="2">
    <location>
        <begin position="103"/>
        <end position="135"/>
    </location>
</feature>
<organismHost>
    <name type="scientific">Phacochoerus aethiopicus</name>
    <name type="common">Warthog</name>
    <dbReference type="NCBI Taxonomy" id="85517"/>
</organismHost>
<dbReference type="GeneID" id="41901587"/>
<accession>A0A0C5AYV9</accession>
<keyword evidence="1" id="KW-0175">Coiled coil</keyword>
<organismHost>
    <name type="scientific">Potamochoerus larvatus</name>
    <name type="common">Bushpig</name>
    <dbReference type="NCBI Taxonomy" id="273792"/>
</organismHost>
<organismHost>
    <name type="scientific">Sus scrofa</name>
    <name type="common">Pig</name>
    <dbReference type="NCBI Taxonomy" id="9823"/>
</organismHost>
<dbReference type="KEGG" id="vg:41901587"/>